<dbReference type="SUPFAM" id="SSF103642">
    <property type="entry name" value="Sec-C motif"/>
    <property type="match status" value="1"/>
</dbReference>
<evidence type="ECO:0000313" key="1">
    <source>
        <dbReference type="EMBL" id="UYU18495.1"/>
    </source>
</evidence>
<dbReference type="Pfam" id="PF02810">
    <property type="entry name" value="SEC-C"/>
    <property type="match status" value="1"/>
</dbReference>
<organism evidence="1 2">
    <name type="scientific">Methanoculleus submarinus</name>
    <dbReference type="NCBI Taxonomy" id="204050"/>
    <lineage>
        <taxon>Archaea</taxon>
        <taxon>Methanobacteriati</taxon>
        <taxon>Methanobacteriota</taxon>
        <taxon>Stenosarchaea group</taxon>
        <taxon>Methanomicrobia</taxon>
        <taxon>Methanomicrobiales</taxon>
        <taxon>Methanomicrobiaceae</taxon>
        <taxon>Methanoculleus</taxon>
    </lineage>
</organism>
<name>A0AAX3E8M4_9EURY</name>
<dbReference type="EMBL" id="CP109831">
    <property type="protein sequence ID" value="UYU18495.1"/>
    <property type="molecule type" value="Genomic_DNA"/>
</dbReference>
<dbReference type="Proteomes" id="UP001156196">
    <property type="component" value="Chromosome"/>
</dbReference>
<dbReference type="RefSeq" id="WP_011843988.1">
    <property type="nucleotide sequence ID" value="NZ_CP109831.1"/>
</dbReference>
<reference evidence="1" key="1">
    <citation type="submission" date="2022-10" db="EMBL/GenBank/DDBJ databases">
        <title>Complete genome of Methanoculleus submarinus DSM 15122.</title>
        <authorList>
            <person name="Chen S.-C."/>
            <person name="Lai S.-J."/>
            <person name="You Y.-T."/>
        </authorList>
    </citation>
    <scope>NUCLEOTIDE SEQUENCE</scope>
    <source>
        <strain evidence="1">DSM 15122</strain>
    </source>
</reference>
<gene>
    <name evidence="1" type="ORF">OH143_12470</name>
</gene>
<dbReference type="InterPro" id="IPR004027">
    <property type="entry name" value="SEC_C_motif"/>
</dbReference>
<keyword evidence="2" id="KW-1185">Reference proteome</keyword>
<protein>
    <submittedName>
        <fullName evidence="1">SEC-C metal-binding domain-containing protein</fullName>
    </submittedName>
</protein>
<dbReference type="KEGG" id="msum:OH143_12470"/>
<sequence>MDIFENHSKVGRNDPCPCGSGKKFKKCCIGSFRPLPSPRKAELGLLKSEFRKYDPKEIISTLAGLHLHPENHSHTVRLEVASHLACSLKHGGKDKIDPDRLKNKLNEYLDPFCEVGVLEDPPEQLFTENIEFYGGNYIIYPGIYDCEPFVLRMLFKTLFLEGNEYPQEFLDTIYATSRLILSLSNEIAKRLNQSRYMVSPSNWHQKIDVPEENLLAKYRCSVIFSNEELEELLNRINIDSRFLAPFTISVGDPAFKKRNIKKNPLFITPIVKFEDDIIVAHPSSLAAALRHFIWNISGKFKCRDILAENYRKSVFMGMKESLELIGFYEVDISLPPINDERLIIEESVYQVDTDKLVYVILICDDAKNYPSKDINGEWNALKLEEIIISRVCQIFAYLKRELEYCNEILTLRVYGKIGRNFKIIIDDQSHLTLSLCADELELLSQLRKCEPLTLWKFAEAYTNFAKSNDIFSWSFLDTFSGYIQHNYSFSAGDKNEPILLDILAGTGRDLRIKATKKFDFHSAKKGNPSGFITVCKVSEDESDEIYTPYYRINRSLVRLVEGYDQAIWIEPQSTEHSPEQLALYTLISDTISYWVSQIKPSIKPLLSSTGTDPIEIRYELENFHLWLNCEFDDLSDVTPKCDFIIEGRSILFSIPHTIVPYLKRANNIGERVILNSLLEAIDGFIIQSSGKHVLSKTERRTIIEFHAPLGLKKKILIAGIEADGLLFQNFTPPPRLIQMHDLEAQEENLVEDLGCEFSIGEYSDKAEQMKICGKVVDTYLRRIRESLKQFSHESLLQYLIGSYEGLLHYQAYIQFSTPQIISCYTDVDELATEMIKDIPNINSTSLSTRVLIEIIAAEPPAGDRTISISELDKLLALTSHLINWADISDRIHFDFVQIKIILLENGRIRCESLGDTNFDAPFLRAKTLEGIESALLHSTDQDKSTDERAAFRIDSRYDTAFNAEFGISLQEVGQFIICLIHSCDHFICAEQNSPALSLPVSEFKKRIISTLNWPEDRVIKAINLFSLSPREKWDLAPEGFTLNEDILPWRYNRRLSYLRRPLIIGPETDTEPMIFWGSLHVESSFNYLAELIDSGRYKNPQGMSEEMQKLLGEIKREKGKFFVSKVHKWFEDNTEYIVDSNVPIAPNEKLDSPSNLGDIDVLLIDIVQKKIFSIECKNINFGRNAREIDNEMTRFIIDKEKRKSWASKHIDRDEWLKNNVKKVASAYNLDSNSYDVISIFMLSESIFTSIFQKIPLPTFSYPQLLRDGVKLFDPLLQ</sequence>
<proteinExistence type="predicted"/>
<dbReference type="GeneID" id="40917350"/>
<dbReference type="AlphaFoldDB" id="A0AAX3E8M4"/>
<evidence type="ECO:0000313" key="2">
    <source>
        <dbReference type="Proteomes" id="UP001156196"/>
    </source>
</evidence>
<dbReference type="Gene3D" id="3.10.450.50">
    <property type="match status" value="1"/>
</dbReference>
<accession>A0AAX3E8M4</accession>